<dbReference type="AlphaFoldDB" id="A0A445MRH7"/>
<reference evidence="2" key="1">
    <citation type="submission" date="2018-01" db="EMBL/GenBank/DDBJ databases">
        <authorList>
            <person name="Regsiter A."/>
            <person name="William W."/>
        </authorList>
    </citation>
    <scope>NUCLEOTIDE SEQUENCE</scope>
    <source>
        <strain evidence="2">TRIP AH-1</strain>
    </source>
</reference>
<dbReference type="EMBL" id="OJIN01000019">
    <property type="protein sequence ID" value="SPD72077.1"/>
    <property type="molecule type" value="Genomic_DNA"/>
</dbReference>
<sequence>MVPGGQGKGLGGMGRGSGGKGKGGGPGMGQGGECICPKCGERQPHVRGNPCFDIKCPKCGSSMTRA</sequence>
<name>A0A445MRH7_9BACT</name>
<evidence type="ECO:0000256" key="1">
    <source>
        <dbReference type="SAM" id="MobiDB-lite"/>
    </source>
</evidence>
<accession>A0A445MRH7</accession>
<gene>
    <name evidence="2" type="ORF">PITCH_A1150112</name>
</gene>
<feature type="region of interest" description="Disordered" evidence="1">
    <location>
        <begin position="1"/>
        <end position="28"/>
    </location>
</feature>
<proteinExistence type="predicted"/>
<protein>
    <submittedName>
        <fullName evidence="2">Uncharacterized protein</fullName>
    </submittedName>
</protein>
<organism evidence="2">
    <name type="scientific">uncultured Desulfobacterium sp</name>
    <dbReference type="NCBI Taxonomy" id="201089"/>
    <lineage>
        <taxon>Bacteria</taxon>
        <taxon>Pseudomonadati</taxon>
        <taxon>Thermodesulfobacteriota</taxon>
        <taxon>Desulfobacteria</taxon>
        <taxon>Desulfobacterales</taxon>
        <taxon>Desulfobacteriaceae</taxon>
        <taxon>Desulfobacterium</taxon>
        <taxon>environmental samples</taxon>
    </lineage>
</organism>
<evidence type="ECO:0000313" key="2">
    <source>
        <dbReference type="EMBL" id="SPD72077.1"/>
    </source>
</evidence>